<dbReference type="InterPro" id="IPR036291">
    <property type="entry name" value="NAD(P)-bd_dom_sf"/>
</dbReference>
<evidence type="ECO:0000256" key="1">
    <source>
        <dbReference type="ARBA" id="ARBA00006484"/>
    </source>
</evidence>
<comment type="caution">
    <text evidence="4">The sequence shown here is derived from an EMBL/GenBank/DDBJ whole genome shotgun (WGS) entry which is preliminary data.</text>
</comment>
<keyword evidence="5" id="KW-1185">Reference proteome</keyword>
<evidence type="ECO:0000313" key="5">
    <source>
        <dbReference type="Proteomes" id="UP001180020"/>
    </source>
</evidence>
<proteinExistence type="inferred from homology"/>
<evidence type="ECO:0000256" key="2">
    <source>
        <dbReference type="ARBA" id="ARBA00023002"/>
    </source>
</evidence>
<reference evidence="4" key="2">
    <citation type="submission" date="2023-06" db="EMBL/GenBank/DDBJ databases">
        <authorList>
            <person name="Ma L."/>
            <person name="Liu K.-W."/>
            <person name="Li Z."/>
            <person name="Hsiao Y.-Y."/>
            <person name="Qi Y."/>
            <person name="Fu T."/>
            <person name="Tang G."/>
            <person name="Zhang D."/>
            <person name="Sun W.-H."/>
            <person name="Liu D.-K."/>
            <person name="Li Y."/>
            <person name="Chen G.-Z."/>
            <person name="Liu X.-D."/>
            <person name="Liao X.-Y."/>
            <person name="Jiang Y.-T."/>
            <person name="Yu X."/>
            <person name="Hao Y."/>
            <person name="Huang J."/>
            <person name="Zhao X.-W."/>
            <person name="Ke S."/>
            <person name="Chen Y.-Y."/>
            <person name="Wu W.-L."/>
            <person name="Hsu J.-L."/>
            <person name="Lin Y.-F."/>
            <person name="Huang M.-D."/>
            <person name="Li C.-Y."/>
            <person name="Huang L."/>
            <person name="Wang Z.-W."/>
            <person name="Zhao X."/>
            <person name="Zhong W.-Y."/>
            <person name="Peng D.-H."/>
            <person name="Ahmad S."/>
            <person name="Lan S."/>
            <person name="Zhang J.-S."/>
            <person name="Tsai W.-C."/>
            <person name="Van De Peer Y."/>
            <person name="Liu Z.-J."/>
        </authorList>
    </citation>
    <scope>NUCLEOTIDE SEQUENCE</scope>
    <source>
        <strain evidence="4">CP</strain>
        <tissue evidence="4">Leaves</tissue>
    </source>
</reference>
<dbReference type="Pfam" id="PF00106">
    <property type="entry name" value="adh_short"/>
    <property type="match status" value="1"/>
</dbReference>
<name>A0AAV9EAR5_ACOCL</name>
<sequence length="93" mass="9348">MSTTTPAQPLSGRTAIVTGSSRGIGRAIAVHLASLGADLVINYASNAAKAESLANELNRAEAGTLGLLRFGPTSPSPRTSMSSLTAQRPPSGA</sequence>
<accession>A0AAV9EAR5</accession>
<protein>
    <submittedName>
        <fullName evidence="4">Uncharacterized protein</fullName>
    </submittedName>
</protein>
<organism evidence="4 5">
    <name type="scientific">Acorus calamus</name>
    <name type="common">Sweet flag</name>
    <dbReference type="NCBI Taxonomy" id="4465"/>
    <lineage>
        <taxon>Eukaryota</taxon>
        <taxon>Viridiplantae</taxon>
        <taxon>Streptophyta</taxon>
        <taxon>Embryophyta</taxon>
        <taxon>Tracheophyta</taxon>
        <taxon>Spermatophyta</taxon>
        <taxon>Magnoliopsida</taxon>
        <taxon>Liliopsida</taxon>
        <taxon>Acoraceae</taxon>
        <taxon>Acorus</taxon>
    </lineage>
</organism>
<comment type="similarity">
    <text evidence="1">Belongs to the short-chain dehydrogenases/reductases (SDR) family.</text>
</comment>
<dbReference type="AlphaFoldDB" id="A0AAV9EAR5"/>
<gene>
    <name evidence="4" type="ORF">QJS10_CPA08g00116</name>
</gene>
<evidence type="ECO:0000256" key="3">
    <source>
        <dbReference type="SAM" id="MobiDB-lite"/>
    </source>
</evidence>
<keyword evidence="2" id="KW-0560">Oxidoreductase</keyword>
<dbReference type="GO" id="GO:0016614">
    <property type="term" value="F:oxidoreductase activity, acting on CH-OH group of donors"/>
    <property type="evidence" value="ECO:0007669"/>
    <property type="project" value="UniProtKB-ARBA"/>
</dbReference>
<feature type="region of interest" description="Disordered" evidence="3">
    <location>
        <begin position="68"/>
        <end position="93"/>
    </location>
</feature>
<dbReference type="InterPro" id="IPR002347">
    <property type="entry name" value="SDR_fam"/>
</dbReference>
<dbReference type="Gene3D" id="3.40.50.720">
    <property type="entry name" value="NAD(P)-binding Rossmann-like Domain"/>
    <property type="match status" value="1"/>
</dbReference>
<dbReference type="PANTHER" id="PTHR48107">
    <property type="entry name" value="NADPH-DEPENDENT ALDEHYDE REDUCTASE-LIKE PROTEIN, CHLOROPLASTIC-RELATED"/>
    <property type="match status" value="1"/>
</dbReference>
<feature type="compositionally biased region" description="Low complexity" evidence="3">
    <location>
        <begin position="72"/>
        <end position="85"/>
    </location>
</feature>
<dbReference type="SUPFAM" id="SSF51735">
    <property type="entry name" value="NAD(P)-binding Rossmann-fold domains"/>
    <property type="match status" value="1"/>
</dbReference>
<dbReference type="Proteomes" id="UP001180020">
    <property type="component" value="Unassembled WGS sequence"/>
</dbReference>
<reference evidence="4" key="1">
    <citation type="journal article" date="2023" name="Nat. Commun.">
        <title>Diploid and tetraploid genomes of Acorus and the evolution of monocots.</title>
        <authorList>
            <person name="Ma L."/>
            <person name="Liu K.W."/>
            <person name="Li Z."/>
            <person name="Hsiao Y.Y."/>
            <person name="Qi Y."/>
            <person name="Fu T."/>
            <person name="Tang G.D."/>
            <person name="Zhang D."/>
            <person name="Sun W.H."/>
            <person name="Liu D.K."/>
            <person name="Li Y."/>
            <person name="Chen G.Z."/>
            <person name="Liu X.D."/>
            <person name="Liao X.Y."/>
            <person name="Jiang Y.T."/>
            <person name="Yu X."/>
            <person name="Hao Y."/>
            <person name="Huang J."/>
            <person name="Zhao X.W."/>
            <person name="Ke S."/>
            <person name="Chen Y.Y."/>
            <person name="Wu W.L."/>
            <person name="Hsu J.L."/>
            <person name="Lin Y.F."/>
            <person name="Huang M.D."/>
            <person name="Li C.Y."/>
            <person name="Huang L."/>
            <person name="Wang Z.W."/>
            <person name="Zhao X."/>
            <person name="Zhong W.Y."/>
            <person name="Peng D.H."/>
            <person name="Ahmad S."/>
            <person name="Lan S."/>
            <person name="Zhang J.S."/>
            <person name="Tsai W.C."/>
            <person name="Van de Peer Y."/>
            <person name="Liu Z.J."/>
        </authorList>
    </citation>
    <scope>NUCLEOTIDE SEQUENCE</scope>
    <source>
        <strain evidence="4">CP</strain>
    </source>
</reference>
<evidence type="ECO:0000313" key="4">
    <source>
        <dbReference type="EMBL" id="KAK1310459.1"/>
    </source>
</evidence>
<dbReference type="EMBL" id="JAUJYO010000008">
    <property type="protein sequence ID" value="KAK1310459.1"/>
    <property type="molecule type" value="Genomic_DNA"/>
</dbReference>
<dbReference type="PANTHER" id="PTHR48107:SF7">
    <property type="entry name" value="RE15974P"/>
    <property type="match status" value="1"/>
</dbReference>